<comment type="subunit">
    <text evidence="4">Part of TORC1 complex. Part of the TORC2 complex.</text>
</comment>
<dbReference type="InterPro" id="IPR020472">
    <property type="entry name" value="WD40_PAC1"/>
</dbReference>
<comment type="function">
    <text evidence="4">Subunit of TORC1 and TORC2, which regulate cell growth and survival in response to nutrient and hormonal signals.</text>
</comment>
<evidence type="ECO:0000256" key="1">
    <source>
        <dbReference type="ARBA" id="ARBA00009890"/>
    </source>
</evidence>
<keyword evidence="3 4" id="KW-0677">Repeat</keyword>
<gene>
    <name evidence="5" type="ORF">QR98_0089340</name>
</gene>
<dbReference type="VEuPathDB" id="VectorBase:SSCA002978"/>
<evidence type="ECO:0000313" key="5">
    <source>
        <dbReference type="EMBL" id="KPM10379.1"/>
    </source>
</evidence>
<dbReference type="PANTHER" id="PTHR19842">
    <property type="entry name" value="G BETA-LIKE PROTEIN GBL"/>
    <property type="match status" value="1"/>
</dbReference>
<dbReference type="SMART" id="SM00320">
    <property type="entry name" value="WD40"/>
    <property type="match status" value="7"/>
</dbReference>
<dbReference type="PANTHER" id="PTHR19842:SF0">
    <property type="entry name" value="TARGET OF RAPAMYCIN COMPLEX SUBUNIT LST8"/>
    <property type="match status" value="1"/>
</dbReference>
<proteinExistence type="inferred from homology"/>
<dbReference type="PROSITE" id="PS50294">
    <property type="entry name" value="WD_REPEATS_REGION"/>
    <property type="match status" value="2"/>
</dbReference>
<reference evidence="5 6" key="1">
    <citation type="journal article" date="2015" name="Parasit. Vectors">
        <title>Draft genome of the scabies mite.</title>
        <authorList>
            <person name="Rider S.D.Jr."/>
            <person name="Morgan M.S."/>
            <person name="Arlian L.G."/>
        </authorList>
    </citation>
    <scope>NUCLEOTIDE SEQUENCE [LARGE SCALE GENOMIC DNA]</scope>
    <source>
        <strain evidence="5">Arlian Lab</strain>
    </source>
</reference>
<dbReference type="GO" id="GO:0031929">
    <property type="term" value="P:TOR signaling"/>
    <property type="evidence" value="ECO:0007669"/>
    <property type="project" value="UniProtKB-UniRule"/>
</dbReference>
<dbReference type="Pfam" id="PF00400">
    <property type="entry name" value="WD40"/>
    <property type="match status" value="5"/>
</dbReference>
<evidence type="ECO:0000256" key="4">
    <source>
        <dbReference type="RuleBase" id="RU369068"/>
    </source>
</evidence>
<name>A0A132AHU3_SARSC</name>
<sequence length="455" mass="52019">MLRVILTQRNRIVRHVYNVNPLRPNPLPVPDLTLASGSYDNTIRLWNPDKGYCEKLLQYSDNSHINVLAITPSRDVLASGGYQHIRLYEIASNINCPLINFEGVTRNVTAIGFNSVNNFMYSGGEDYHARIWDLRANGLHCQRKLKLTTPINSMFLHPNQVEIYIADQSGSIWIWNLQADKMQRIVASNDSFIVSLVYDHDCRMMAALDNFGKCYIFCQTNFCPKEIAETKNGEVTASGFLHRRLVFQAHQNLGLKCCFSPDSTLLVTTAADTTVKFWRTSDLSIISSDDTILSEDSHTSMLGKISLNRRKSSLFAREQYLRYRQLWSHNINVGVDIDPAAVELRPHKPPPCYLRRRRLRTCATKTNSHCNGFNASERIQPFRVIQKANQKWVWDVVFSRDSQFLFTASSDHFVRLWSVYTGQMVREYSGHQKAVSCLAFSDMFVDGAGLYSYEG</sequence>
<evidence type="ECO:0000256" key="3">
    <source>
        <dbReference type="ARBA" id="ARBA00022737"/>
    </source>
</evidence>
<dbReference type="PRINTS" id="PR00320">
    <property type="entry name" value="GPROTEINBRPT"/>
</dbReference>
<dbReference type="InterPro" id="IPR019775">
    <property type="entry name" value="WD40_repeat_CS"/>
</dbReference>
<dbReference type="InterPro" id="IPR037588">
    <property type="entry name" value="MLST8"/>
</dbReference>
<keyword evidence="2 4" id="KW-0853">WD repeat</keyword>
<dbReference type="InterPro" id="IPR036322">
    <property type="entry name" value="WD40_repeat_dom_sf"/>
</dbReference>
<comment type="caution">
    <text evidence="5">The sequence shown here is derived from an EMBL/GenBank/DDBJ whole genome shotgun (WGS) entry which is preliminary data.</text>
</comment>
<dbReference type="GO" id="GO:0032956">
    <property type="term" value="P:regulation of actin cytoskeleton organization"/>
    <property type="evidence" value="ECO:0007669"/>
    <property type="project" value="TreeGrafter"/>
</dbReference>
<dbReference type="InterPro" id="IPR001680">
    <property type="entry name" value="WD40_rpt"/>
</dbReference>
<dbReference type="GO" id="GO:0031932">
    <property type="term" value="C:TORC2 complex"/>
    <property type="evidence" value="ECO:0007669"/>
    <property type="project" value="UniProtKB-UniRule"/>
</dbReference>
<dbReference type="Gene3D" id="2.130.10.10">
    <property type="entry name" value="YVTN repeat-like/Quinoprotein amine dehydrogenase"/>
    <property type="match status" value="2"/>
</dbReference>
<dbReference type="Proteomes" id="UP000616769">
    <property type="component" value="Unassembled WGS sequence"/>
</dbReference>
<dbReference type="GO" id="GO:0005737">
    <property type="term" value="C:cytoplasm"/>
    <property type="evidence" value="ECO:0007669"/>
    <property type="project" value="UniProtKB-SubCell"/>
</dbReference>
<dbReference type="SUPFAM" id="SSF50978">
    <property type="entry name" value="WD40 repeat-like"/>
    <property type="match status" value="1"/>
</dbReference>
<organism evidence="5 6">
    <name type="scientific">Sarcoptes scabiei</name>
    <name type="common">Itch mite</name>
    <name type="synonym">Acarus scabiei</name>
    <dbReference type="NCBI Taxonomy" id="52283"/>
    <lineage>
        <taxon>Eukaryota</taxon>
        <taxon>Metazoa</taxon>
        <taxon>Ecdysozoa</taxon>
        <taxon>Arthropoda</taxon>
        <taxon>Chelicerata</taxon>
        <taxon>Arachnida</taxon>
        <taxon>Acari</taxon>
        <taxon>Acariformes</taxon>
        <taxon>Sarcoptiformes</taxon>
        <taxon>Astigmata</taxon>
        <taxon>Psoroptidia</taxon>
        <taxon>Sarcoptoidea</taxon>
        <taxon>Sarcoptidae</taxon>
        <taxon>Sarcoptinae</taxon>
        <taxon>Sarcoptes</taxon>
    </lineage>
</organism>
<accession>A0A132AHU3</accession>
<dbReference type="PROSITE" id="PS00678">
    <property type="entry name" value="WD_REPEATS_1"/>
    <property type="match status" value="1"/>
</dbReference>
<dbReference type="PROSITE" id="PS50082">
    <property type="entry name" value="WD_REPEATS_2"/>
    <property type="match status" value="4"/>
</dbReference>
<evidence type="ECO:0000256" key="2">
    <source>
        <dbReference type="ARBA" id="ARBA00022574"/>
    </source>
</evidence>
<evidence type="ECO:0000313" key="6">
    <source>
        <dbReference type="Proteomes" id="UP000616769"/>
    </source>
</evidence>
<dbReference type="GO" id="GO:0031931">
    <property type="term" value="C:TORC1 complex"/>
    <property type="evidence" value="ECO:0007669"/>
    <property type="project" value="UniProtKB-UniRule"/>
</dbReference>
<protein>
    <recommendedName>
        <fullName evidence="4">Target of rapamycin complex subunit lst8</fullName>
        <shortName evidence="4">TORC subunit lst8</shortName>
    </recommendedName>
</protein>
<dbReference type="InterPro" id="IPR015943">
    <property type="entry name" value="WD40/YVTN_repeat-like_dom_sf"/>
</dbReference>
<comment type="subcellular location">
    <subcellularLocation>
        <location evidence="4">Cytoplasm</location>
    </subcellularLocation>
</comment>
<dbReference type="AlphaFoldDB" id="A0A132AHU3"/>
<comment type="similarity">
    <text evidence="1 4">Belongs to the WD repeat LST8 family.</text>
</comment>
<keyword evidence="4" id="KW-0963">Cytoplasm</keyword>
<dbReference type="EMBL" id="JXLN01015030">
    <property type="protein sequence ID" value="KPM10379.1"/>
    <property type="molecule type" value="Genomic_DNA"/>
</dbReference>